<feature type="compositionally biased region" description="Acidic residues" evidence="1">
    <location>
        <begin position="418"/>
        <end position="430"/>
    </location>
</feature>
<dbReference type="Proteomes" id="UP001054857">
    <property type="component" value="Unassembled WGS sequence"/>
</dbReference>
<gene>
    <name evidence="2" type="ORF">Agub_g2035</name>
</gene>
<reference evidence="2 3" key="1">
    <citation type="journal article" date="2021" name="Sci. Rep.">
        <title>Genome sequencing of the multicellular alga Astrephomene provides insights into convergent evolution of germ-soma differentiation.</title>
        <authorList>
            <person name="Yamashita S."/>
            <person name="Yamamoto K."/>
            <person name="Matsuzaki R."/>
            <person name="Suzuki S."/>
            <person name="Yamaguchi H."/>
            <person name="Hirooka S."/>
            <person name="Minakuchi Y."/>
            <person name="Miyagishima S."/>
            <person name="Kawachi M."/>
            <person name="Toyoda A."/>
            <person name="Nozaki H."/>
        </authorList>
    </citation>
    <scope>NUCLEOTIDE SEQUENCE [LARGE SCALE GENOMIC DNA]</scope>
    <source>
        <strain evidence="2 3">NIES-4017</strain>
    </source>
</reference>
<dbReference type="EMBL" id="BMAR01000001">
    <property type="protein sequence ID" value="GFR41394.1"/>
    <property type="molecule type" value="Genomic_DNA"/>
</dbReference>
<evidence type="ECO:0000313" key="3">
    <source>
        <dbReference type="Proteomes" id="UP001054857"/>
    </source>
</evidence>
<feature type="region of interest" description="Disordered" evidence="1">
    <location>
        <begin position="463"/>
        <end position="535"/>
    </location>
</feature>
<dbReference type="AlphaFoldDB" id="A0AAD3DHM9"/>
<feature type="compositionally biased region" description="Low complexity" evidence="1">
    <location>
        <begin position="463"/>
        <end position="474"/>
    </location>
</feature>
<feature type="region of interest" description="Disordered" evidence="1">
    <location>
        <begin position="246"/>
        <end position="265"/>
    </location>
</feature>
<dbReference type="PANTHER" id="PTHR33917:SF3">
    <property type="entry name" value="PROTEIN EXECUTER 1, CHLOROPLASTIC"/>
    <property type="match status" value="1"/>
</dbReference>
<dbReference type="Pfam" id="PF12014">
    <property type="entry name" value="Cyclin_D1_bind"/>
    <property type="match status" value="1"/>
</dbReference>
<organism evidence="2 3">
    <name type="scientific">Astrephomene gubernaculifera</name>
    <dbReference type="NCBI Taxonomy" id="47775"/>
    <lineage>
        <taxon>Eukaryota</taxon>
        <taxon>Viridiplantae</taxon>
        <taxon>Chlorophyta</taxon>
        <taxon>core chlorophytes</taxon>
        <taxon>Chlorophyceae</taxon>
        <taxon>CS clade</taxon>
        <taxon>Chlamydomonadales</taxon>
        <taxon>Astrephomenaceae</taxon>
        <taxon>Astrephomene</taxon>
    </lineage>
</organism>
<dbReference type="GO" id="GO:0042651">
    <property type="term" value="C:thylakoid membrane"/>
    <property type="evidence" value="ECO:0007669"/>
    <property type="project" value="TreeGrafter"/>
</dbReference>
<accession>A0AAD3DHM9</accession>
<feature type="compositionally biased region" description="Gly residues" evidence="1">
    <location>
        <begin position="248"/>
        <end position="265"/>
    </location>
</feature>
<dbReference type="InterPro" id="IPR044680">
    <property type="entry name" value="EX1/2"/>
</dbReference>
<protein>
    <submittedName>
        <fullName evidence="2">Uncharacterized protein</fullName>
    </submittedName>
</protein>
<feature type="region of interest" description="Disordered" evidence="1">
    <location>
        <begin position="315"/>
        <end position="337"/>
    </location>
</feature>
<feature type="region of interest" description="Disordered" evidence="1">
    <location>
        <begin position="390"/>
        <end position="434"/>
    </location>
</feature>
<feature type="compositionally biased region" description="Low complexity" evidence="1">
    <location>
        <begin position="740"/>
        <end position="787"/>
    </location>
</feature>
<evidence type="ECO:0000313" key="2">
    <source>
        <dbReference type="EMBL" id="GFR41394.1"/>
    </source>
</evidence>
<proteinExistence type="predicted"/>
<feature type="region of interest" description="Disordered" evidence="1">
    <location>
        <begin position="740"/>
        <end position="791"/>
    </location>
</feature>
<feature type="compositionally biased region" description="Low complexity" evidence="1">
    <location>
        <begin position="652"/>
        <end position="669"/>
    </location>
</feature>
<feature type="compositionally biased region" description="Low complexity" evidence="1">
    <location>
        <begin position="401"/>
        <end position="417"/>
    </location>
</feature>
<sequence>MERSAAVPGRAFGGCATVLSYHRTPCLLVPTRHVTPVLTTRHVPCRAALSDGGSQGMSAALNPNLVRDPNGQIEFGDEPPTRAAVPLKGDRERVGAGDAPPSSPHSSWDEWLRHFDNMDELAEDAAHYQVELNTAVRQERYGDAARHKRKLQEIQASDTVAAVQKQLQDALAAEDYGEAAQLRDRGLVGLAGWWAGRDGPQDFHGHLLHVKPEFGRWTGRIYMARDIAAMNGWRENKLVQLLDRGVERGSGSGSSRAGRGGGVLEGAAGLGGGTIGTPMLEVFVRQQPSGSGSGDQQQKPLVPGRLVHQAVALRPPSAASDPRDAAGEGAQAEGAAAQLNPASVVRLSIHVSRDGSARISVLPPQPVKSEFSSWEEEEMRATMEALAAGDLTASPERFSRARNSGSSSPSAEGFQSASDDDDEDDEDDILTELTRVPAQVAMQGRDRFVFSVLEAPAAEAAAAAASSSSTSAGAPKDATGRGAAADGSGVDLPRWAAVPIDDDEEEGEAGTAAAAQRRASGSGAGTSSAAAASAADVPVMELEVKLPEPEEDGEEERGAAGRRTLLDAVDEATEAARAAALAGGFEAGLVADEDDDDDDSAVQVSLDLISTGRGSLDAVATSVTDAEEQRIVIEIPVGRLMRQQREQEQQRRASGAEAGSSSSSSAASGAGRGAGKDTFDRLAERVAQLQASRAGRRVPPEHLATALRSLAQRLLSGELAPDGSSAATASVPSPAAAAAQKAAAALRSQSPSNSASTSSSPSSLNSTAKQQQQQSSSSQSTSPSQSQHPAGGACIAYTRIPTDLPRSDPFCGLYLGAFGPHGPELLQLSRVVQDGEEEVVGTKVTGDPNVPAGELSFRAKVGRRHRLDSRDVYPEHLGVVARYKGEGRVAMAGYKSPRWVDGELLVFAVGASPVTGGAELGFVWAVPGEKRFLILLNKLDLKECEK</sequence>
<feature type="region of interest" description="Disordered" evidence="1">
    <location>
        <begin position="642"/>
        <end position="677"/>
    </location>
</feature>
<dbReference type="GO" id="GO:0010343">
    <property type="term" value="P:singlet oxygen-mediated programmed cell death"/>
    <property type="evidence" value="ECO:0007669"/>
    <property type="project" value="InterPro"/>
</dbReference>
<comment type="caution">
    <text evidence="2">The sequence shown here is derived from an EMBL/GenBank/DDBJ whole genome shotgun (WGS) entry which is preliminary data.</text>
</comment>
<keyword evidence="3" id="KW-1185">Reference proteome</keyword>
<feature type="compositionally biased region" description="Low complexity" evidence="1">
    <location>
        <begin position="327"/>
        <end position="337"/>
    </location>
</feature>
<name>A0AAD3DHM9_9CHLO</name>
<dbReference type="PANTHER" id="PTHR33917">
    <property type="entry name" value="PROTEIN EXECUTER 1, CHLOROPLASTIC"/>
    <property type="match status" value="1"/>
</dbReference>
<evidence type="ECO:0000256" key="1">
    <source>
        <dbReference type="SAM" id="MobiDB-lite"/>
    </source>
</evidence>
<feature type="compositionally biased region" description="Low complexity" evidence="1">
    <location>
        <begin position="509"/>
        <end position="535"/>
    </location>
</feature>